<organism evidence="3 4">
    <name type="scientific">Candidatus Megaera venefica</name>
    <dbReference type="NCBI Taxonomy" id="2055910"/>
    <lineage>
        <taxon>Bacteria</taxon>
        <taxon>Pseudomonadati</taxon>
        <taxon>Pseudomonadota</taxon>
        <taxon>Alphaproteobacteria</taxon>
        <taxon>Rickettsiales</taxon>
        <taxon>Rickettsiaceae</taxon>
        <taxon>Candidatus Megaera</taxon>
    </lineage>
</organism>
<evidence type="ECO:0000313" key="3">
    <source>
        <dbReference type="EMBL" id="MEA0971311.1"/>
    </source>
</evidence>
<name>A0ABU5NDP6_9RICK</name>
<dbReference type="Pfam" id="PF01613">
    <property type="entry name" value="Flavin_Reduct"/>
    <property type="match status" value="1"/>
</dbReference>
<gene>
    <name evidence="3" type="ORF">Megvenef_01286</name>
</gene>
<protein>
    <submittedName>
        <fullName evidence="3">Flavin reductase family protein</fullName>
    </submittedName>
</protein>
<dbReference type="SMART" id="SM00903">
    <property type="entry name" value="Flavin_Reduct"/>
    <property type="match status" value="1"/>
</dbReference>
<comment type="caution">
    <text evidence="3">The sequence shown here is derived from an EMBL/GenBank/DDBJ whole genome shotgun (WGS) entry which is preliminary data.</text>
</comment>
<accession>A0ABU5NDP6</accession>
<evidence type="ECO:0000256" key="1">
    <source>
        <dbReference type="ARBA" id="ARBA00023002"/>
    </source>
</evidence>
<keyword evidence="1" id="KW-0560">Oxidoreductase</keyword>
<dbReference type="PANTHER" id="PTHR30466">
    <property type="entry name" value="FLAVIN REDUCTASE"/>
    <property type="match status" value="1"/>
</dbReference>
<dbReference type="Gene3D" id="2.30.110.10">
    <property type="entry name" value="Electron Transport, Fmn-binding Protein, Chain A"/>
    <property type="match status" value="1"/>
</dbReference>
<proteinExistence type="predicted"/>
<dbReference type="EMBL" id="JARJFB010000112">
    <property type="protein sequence ID" value="MEA0971311.1"/>
    <property type="molecule type" value="Genomic_DNA"/>
</dbReference>
<dbReference type="SUPFAM" id="SSF50475">
    <property type="entry name" value="FMN-binding split barrel"/>
    <property type="match status" value="1"/>
</dbReference>
<sequence length="156" mass="17378">MQIEDFKKAVGKFPTGVCVITTSFNDILWGFTANSFVSVSLAPPLVSFCLNKEAGSFKAFVGSKHFAVNILASDQQEIAKQFSHSLSNKFVNVDYKLSAELQTPLISGVTSLIECKKFKEFECGDHFVFIGEVVRINVDESKAPLLYFAKSYREMK</sequence>
<reference evidence="3 4" key="1">
    <citation type="submission" date="2023-03" db="EMBL/GenBank/DDBJ databases">
        <title>Host association and intracellularity evolved multiple times independently in the Rickettsiales.</title>
        <authorList>
            <person name="Castelli M."/>
            <person name="Nardi T."/>
            <person name="Gammuto L."/>
            <person name="Bellinzona G."/>
            <person name="Sabaneyeva E."/>
            <person name="Potekhin A."/>
            <person name="Serra V."/>
            <person name="Petroni G."/>
            <person name="Sassera D."/>
        </authorList>
    </citation>
    <scope>NUCLEOTIDE SEQUENCE [LARGE SCALE GENOMIC DNA]</scope>
    <source>
        <strain evidence="3 4">Sr 2-6</strain>
    </source>
</reference>
<dbReference type="Proteomes" id="UP001291687">
    <property type="component" value="Unassembled WGS sequence"/>
</dbReference>
<feature type="domain" description="Flavin reductase like" evidence="2">
    <location>
        <begin position="10"/>
        <end position="154"/>
    </location>
</feature>
<evidence type="ECO:0000259" key="2">
    <source>
        <dbReference type="SMART" id="SM00903"/>
    </source>
</evidence>
<dbReference type="InterPro" id="IPR012349">
    <property type="entry name" value="Split_barrel_FMN-bd"/>
</dbReference>
<dbReference type="InterPro" id="IPR002563">
    <property type="entry name" value="Flavin_Rdtase-like_dom"/>
</dbReference>
<dbReference type="InterPro" id="IPR050268">
    <property type="entry name" value="NADH-dep_flavin_reductase"/>
</dbReference>
<evidence type="ECO:0000313" key="4">
    <source>
        <dbReference type="Proteomes" id="UP001291687"/>
    </source>
</evidence>
<keyword evidence="4" id="KW-1185">Reference proteome</keyword>
<dbReference type="RefSeq" id="WP_322777214.1">
    <property type="nucleotide sequence ID" value="NZ_JARJFB010000112.1"/>
</dbReference>
<dbReference type="PANTHER" id="PTHR30466:SF1">
    <property type="entry name" value="FMN REDUCTASE (NADH) RUTF"/>
    <property type="match status" value="1"/>
</dbReference>